<dbReference type="GeneID" id="82202588"/>
<feature type="domain" description="Metalloprotease TldD/E central" evidence="2">
    <location>
        <begin position="116"/>
        <end position="192"/>
    </location>
</feature>
<dbReference type="Pfam" id="PF19289">
    <property type="entry name" value="PmbA_TldD_3rd"/>
    <property type="match status" value="1"/>
</dbReference>
<dbReference type="Pfam" id="PF19290">
    <property type="entry name" value="PmbA_TldD_2nd"/>
    <property type="match status" value="1"/>
</dbReference>
<accession>A0A1U7NGM2</accession>
<evidence type="ECO:0000259" key="1">
    <source>
        <dbReference type="Pfam" id="PF19289"/>
    </source>
</evidence>
<dbReference type="AlphaFoldDB" id="A0A1U7NGM2"/>
<protein>
    <submittedName>
        <fullName evidence="3">Zn-dependent peptidase</fullName>
    </submittedName>
</protein>
<proteinExistence type="predicted"/>
<reference evidence="3 4" key="1">
    <citation type="submission" date="2016-11" db="EMBL/GenBank/DDBJ databases">
        <title>Description of two novel members of the family Erysipelotrichaceae: Ileibacterium lipovorans gen. nov., sp. nov. and Dubosiella newyorkensis, gen. nov., sp. nov.</title>
        <authorList>
            <person name="Cox L.M."/>
            <person name="Sohn J."/>
            <person name="Tyrrell K.L."/>
            <person name="Citron D.M."/>
            <person name="Lawson P.A."/>
            <person name="Patel N.B."/>
            <person name="Iizumi T."/>
            <person name="Perez-Perez G.I."/>
            <person name="Goldstein E.J."/>
            <person name="Blaser M.J."/>
        </authorList>
    </citation>
    <scope>NUCLEOTIDE SEQUENCE [LARGE SCALE GENOMIC DNA]</scope>
    <source>
        <strain evidence="3 4">NYU-BL-A3</strain>
    </source>
</reference>
<keyword evidence="4" id="KW-1185">Reference proteome</keyword>
<evidence type="ECO:0000259" key="2">
    <source>
        <dbReference type="Pfam" id="PF19290"/>
    </source>
</evidence>
<dbReference type="Gene3D" id="3.30.2290.10">
    <property type="entry name" value="PmbA/TldD superfamily"/>
    <property type="match status" value="1"/>
</dbReference>
<dbReference type="InterPro" id="IPR045569">
    <property type="entry name" value="Metalloprtase-TldD/E_C"/>
</dbReference>
<dbReference type="PANTHER" id="PTHR43421">
    <property type="entry name" value="METALLOPROTEASE PMBA"/>
    <property type="match status" value="1"/>
</dbReference>
<dbReference type="SUPFAM" id="SSF111283">
    <property type="entry name" value="Putative modulator of DNA gyrase, PmbA/TldD"/>
    <property type="match status" value="1"/>
</dbReference>
<gene>
    <name evidence="3" type="ORF">BO222_05090</name>
</gene>
<dbReference type="GO" id="GO:0006508">
    <property type="term" value="P:proteolysis"/>
    <property type="evidence" value="ECO:0007669"/>
    <property type="project" value="InterPro"/>
</dbReference>
<dbReference type="InterPro" id="IPR047657">
    <property type="entry name" value="PmbA"/>
</dbReference>
<dbReference type="OrthoDB" id="9803618at2"/>
<dbReference type="GO" id="GO:0008237">
    <property type="term" value="F:metallopeptidase activity"/>
    <property type="evidence" value="ECO:0007669"/>
    <property type="project" value="InterPro"/>
</dbReference>
<evidence type="ECO:0000313" key="4">
    <source>
        <dbReference type="Proteomes" id="UP000186341"/>
    </source>
</evidence>
<dbReference type="InterPro" id="IPR035068">
    <property type="entry name" value="TldD/PmbA_N"/>
</dbReference>
<feature type="domain" description="Metalloprotease TldD/E C-terminal" evidence="1">
    <location>
        <begin position="220"/>
        <end position="439"/>
    </location>
</feature>
<dbReference type="RefSeq" id="WP_075818971.1">
    <property type="nucleotide sequence ID" value="NZ_CAJUTZ010000014.1"/>
</dbReference>
<sequence length="442" mass="48568">MNRKLWFDQAKELGFEGFEITESVRSSREMAWFESKMDAFTTSRMLGVSMRGLVNGKIVSISLEKADDEKAEEVLSSMKMQAELVSDSEKDELIPVIETSEEASGRQWVKPNMTQVRDLLSSLEKKLANADPRVIQVNAVEWSDTESESSLRNTLGVNVGDRSKSQLVFAQVTMKEGDDLRDGYKGAIVENIETFDQDAYVKDLIEQVAGTLNARSMKSKTCPVIFEKDAMTTLFSCFQGAFYGSSIAKGISPLTGKLGEKIFSDQITVIDDPRNQDALYLSNYDDEGHPTFTKVVVDHGVFEMILHNSRSALKMNSTSTGNGFKSAGGSTDVSAMNLYIVPGEKSLKKLEEEMQDGVVITELAGMHAGVEFVSGNFSLQARGYLVVNGKKVRPLTLITVAGNFFELMNDVVAVGNDLDWSYKMVVCPSILFGSAAIAGSEE</sequence>
<dbReference type="EMBL" id="MPJW01000108">
    <property type="protein sequence ID" value="OLU40402.1"/>
    <property type="molecule type" value="Genomic_DNA"/>
</dbReference>
<dbReference type="GO" id="GO:0005829">
    <property type="term" value="C:cytosol"/>
    <property type="evidence" value="ECO:0007669"/>
    <property type="project" value="TreeGrafter"/>
</dbReference>
<dbReference type="InterPro" id="IPR036059">
    <property type="entry name" value="TldD/PmbA_sf"/>
</dbReference>
<dbReference type="InterPro" id="IPR045570">
    <property type="entry name" value="Metalloprtase-TldD/E_cen_dom"/>
</dbReference>
<organism evidence="3 4">
    <name type="scientific">Ileibacterium valens</name>
    <dbReference type="NCBI Taxonomy" id="1862668"/>
    <lineage>
        <taxon>Bacteria</taxon>
        <taxon>Bacillati</taxon>
        <taxon>Bacillota</taxon>
        <taxon>Erysipelotrichia</taxon>
        <taxon>Erysipelotrichales</taxon>
        <taxon>Erysipelotrichaceae</taxon>
        <taxon>Ileibacterium</taxon>
    </lineage>
</organism>
<dbReference type="PANTHER" id="PTHR43421:SF1">
    <property type="entry name" value="METALLOPROTEASE PMBA"/>
    <property type="match status" value="1"/>
</dbReference>
<comment type="caution">
    <text evidence="3">The sequence shown here is derived from an EMBL/GenBank/DDBJ whole genome shotgun (WGS) entry which is preliminary data.</text>
</comment>
<evidence type="ECO:0000313" key="3">
    <source>
        <dbReference type="EMBL" id="OLU40402.1"/>
    </source>
</evidence>
<name>A0A1U7NGM2_9FIRM</name>
<dbReference type="Proteomes" id="UP000186341">
    <property type="component" value="Unassembled WGS sequence"/>
</dbReference>